<reference evidence="2 3" key="1">
    <citation type="submission" date="2018-04" db="EMBL/GenBank/DDBJ databases">
        <title>Genomic Encyclopedia of Type Strains, Phase III (KMG-III): the genomes of soil and plant-associated and newly described type strains.</title>
        <authorList>
            <person name="Whitman W."/>
        </authorList>
    </citation>
    <scope>NUCLEOTIDE SEQUENCE [LARGE SCALE GENOMIC DNA]</scope>
    <source>
        <strain evidence="2 3">MA101b</strain>
    </source>
</reference>
<dbReference type="Pfam" id="PF13847">
    <property type="entry name" value="Methyltransf_31"/>
    <property type="match status" value="1"/>
</dbReference>
<keyword evidence="2" id="KW-0808">Transferase</keyword>
<organism evidence="2 3">
    <name type="scientific">Sphingomonas aurantiaca</name>
    <dbReference type="NCBI Taxonomy" id="185949"/>
    <lineage>
        <taxon>Bacteria</taxon>
        <taxon>Pseudomonadati</taxon>
        <taxon>Pseudomonadota</taxon>
        <taxon>Alphaproteobacteria</taxon>
        <taxon>Sphingomonadales</taxon>
        <taxon>Sphingomonadaceae</taxon>
        <taxon>Sphingomonas</taxon>
    </lineage>
</organism>
<accession>A0A2T5GJ91</accession>
<dbReference type="InterPro" id="IPR025714">
    <property type="entry name" value="Methyltranfer_dom"/>
</dbReference>
<comment type="caution">
    <text evidence="2">The sequence shown here is derived from an EMBL/GenBank/DDBJ whole genome shotgun (WGS) entry which is preliminary data.</text>
</comment>
<dbReference type="Gene3D" id="3.40.50.150">
    <property type="entry name" value="Vaccinia Virus protein VP39"/>
    <property type="match status" value="1"/>
</dbReference>
<dbReference type="Proteomes" id="UP000244189">
    <property type="component" value="Unassembled WGS sequence"/>
</dbReference>
<dbReference type="InterPro" id="IPR029063">
    <property type="entry name" value="SAM-dependent_MTases_sf"/>
</dbReference>
<evidence type="ECO:0000313" key="3">
    <source>
        <dbReference type="Proteomes" id="UP000244189"/>
    </source>
</evidence>
<evidence type="ECO:0000313" key="2">
    <source>
        <dbReference type="EMBL" id="PTQ59382.1"/>
    </source>
</evidence>
<dbReference type="GO" id="GO:0008168">
    <property type="term" value="F:methyltransferase activity"/>
    <property type="evidence" value="ECO:0007669"/>
    <property type="project" value="UniProtKB-KW"/>
</dbReference>
<gene>
    <name evidence="2" type="ORF">C8J26_3126</name>
</gene>
<keyword evidence="2" id="KW-0489">Methyltransferase</keyword>
<keyword evidence="3" id="KW-1185">Reference proteome</keyword>
<evidence type="ECO:0000259" key="1">
    <source>
        <dbReference type="Pfam" id="PF13847"/>
    </source>
</evidence>
<proteinExistence type="predicted"/>
<feature type="domain" description="Methyltransferase" evidence="1">
    <location>
        <begin position="53"/>
        <end position="142"/>
    </location>
</feature>
<name>A0A2T5GJ91_9SPHN</name>
<dbReference type="EMBL" id="QAOG01000005">
    <property type="protein sequence ID" value="PTQ59382.1"/>
    <property type="molecule type" value="Genomic_DNA"/>
</dbReference>
<dbReference type="SUPFAM" id="SSF53335">
    <property type="entry name" value="S-adenosyl-L-methionine-dependent methyltransferases"/>
    <property type="match status" value="1"/>
</dbReference>
<dbReference type="RefSeq" id="WP_107959204.1">
    <property type="nucleotide sequence ID" value="NZ_QAOG01000005.1"/>
</dbReference>
<sequence length="171" mass="18077">MNIHTLSISSRTVVGAVKRTCTAQPGSEAAVHDPRWPRIEAALLALRSSGRHAVRIVDADCGAGTLLLHALGHARQLGFTAVEGHGIDRSWLSIGRARSAARRAADPALGVDFEVADIVGALRDEQDLPADIVICHDVTRDQRPEAARAVRNAGRIVIADHAACHVQGVAA</sequence>
<protein>
    <submittedName>
        <fullName evidence="2">Methyltransferase family protein</fullName>
    </submittedName>
</protein>
<dbReference type="AlphaFoldDB" id="A0A2T5GJ91"/>
<dbReference type="GO" id="GO:0032259">
    <property type="term" value="P:methylation"/>
    <property type="evidence" value="ECO:0007669"/>
    <property type="project" value="UniProtKB-KW"/>
</dbReference>